<feature type="signal peptide" evidence="1">
    <location>
        <begin position="1"/>
        <end position="19"/>
    </location>
</feature>
<proteinExistence type="predicted"/>
<gene>
    <name evidence="4" type="ORF">PF002_g27067</name>
    <name evidence="3" type="ORF">PF004_g25826</name>
    <name evidence="2" type="ORF">PF007_g26630</name>
</gene>
<protein>
    <recommendedName>
        <fullName evidence="8">CBM1 domain-containing protein</fullName>
    </recommendedName>
</protein>
<feature type="non-terminal residue" evidence="2">
    <location>
        <position position="90"/>
    </location>
</feature>
<dbReference type="EMBL" id="QXGC01003246">
    <property type="protein sequence ID" value="KAE9177256.1"/>
    <property type="molecule type" value="Genomic_DNA"/>
</dbReference>
<dbReference type="AlphaFoldDB" id="A0A6A3Q8H0"/>
<dbReference type="Proteomes" id="UP000441208">
    <property type="component" value="Unassembled WGS sequence"/>
</dbReference>
<accession>A0A6A3Q8H0</accession>
<evidence type="ECO:0000313" key="2">
    <source>
        <dbReference type="EMBL" id="KAE9071255.1"/>
    </source>
</evidence>
<evidence type="ECO:0000313" key="3">
    <source>
        <dbReference type="EMBL" id="KAE9177256.1"/>
    </source>
</evidence>
<organism evidence="2 6">
    <name type="scientific">Phytophthora fragariae</name>
    <dbReference type="NCBI Taxonomy" id="53985"/>
    <lineage>
        <taxon>Eukaryota</taxon>
        <taxon>Sar</taxon>
        <taxon>Stramenopiles</taxon>
        <taxon>Oomycota</taxon>
        <taxon>Peronosporomycetes</taxon>
        <taxon>Peronosporales</taxon>
        <taxon>Peronosporaceae</taxon>
        <taxon>Phytophthora</taxon>
    </lineage>
</organism>
<evidence type="ECO:0000313" key="5">
    <source>
        <dbReference type="Proteomes" id="UP000440367"/>
    </source>
</evidence>
<evidence type="ECO:0000313" key="4">
    <source>
        <dbReference type="EMBL" id="KAE9182160.1"/>
    </source>
</evidence>
<dbReference type="EMBL" id="QXFZ01003107">
    <property type="protein sequence ID" value="KAE9071255.1"/>
    <property type="molecule type" value="Genomic_DNA"/>
</dbReference>
<feature type="chain" id="PRO_5036380381" description="CBM1 domain-containing protein" evidence="1">
    <location>
        <begin position="20"/>
        <end position="90"/>
    </location>
</feature>
<evidence type="ECO:0000313" key="7">
    <source>
        <dbReference type="Proteomes" id="UP000476176"/>
    </source>
</evidence>
<dbReference type="Proteomes" id="UP000440367">
    <property type="component" value="Unassembled WGS sequence"/>
</dbReference>
<dbReference type="Proteomes" id="UP000476176">
    <property type="component" value="Unassembled WGS sequence"/>
</dbReference>
<name>A0A6A3Q8H0_9STRA</name>
<evidence type="ECO:0000313" key="6">
    <source>
        <dbReference type="Proteomes" id="UP000441208"/>
    </source>
</evidence>
<dbReference type="EMBL" id="QXGD01002962">
    <property type="protein sequence ID" value="KAE9182160.1"/>
    <property type="molecule type" value="Genomic_DNA"/>
</dbReference>
<sequence length="90" mass="9481">MLKVIVLGLVALATTHVDASVALNNTDCSWTHVDASVALNNTDCSWVPPTCLPTALCESTGDAAEPCRVKDNVDYYPQQLHFAYAGASAG</sequence>
<comment type="caution">
    <text evidence="2">The sequence shown here is derived from an EMBL/GenBank/DDBJ whole genome shotgun (WGS) entry which is preliminary data.</text>
</comment>
<evidence type="ECO:0000256" key="1">
    <source>
        <dbReference type="SAM" id="SignalP"/>
    </source>
</evidence>
<reference evidence="5 6" key="1">
    <citation type="submission" date="2018-08" db="EMBL/GenBank/DDBJ databases">
        <title>Genomic investigation of the strawberry pathogen Phytophthora fragariae indicates pathogenicity is determined by transcriptional variation in three key races.</title>
        <authorList>
            <person name="Adams T.M."/>
            <person name="Armitage A.D."/>
            <person name="Sobczyk M.K."/>
            <person name="Bates H.J."/>
            <person name="Dunwell J.M."/>
            <person name="Nellist C.F."/>
            <person name="Harrison R.J."/>
        </authorList>
    </citation>
    <scope>NUCLEOTIDE SEQUENCE [LARGE SCALE GENOMIC DNA]</scope>
    <source>
        <strain evidence="4 5">BC-1</strain>
        <strain evidence="3 7">BC-23</strain>
        <strain evidence="2 6">NOV-71</strain>
    </source>
</reference>
<evidence type="ECO:0008006" key="8">
    <source>
        <dbReference type="Google" id="ProtNLM"/>
    </source>
</evidence>
<keyword evidence="1" id="KW-0732">Signal</keyword>